<accession>A0A0L0SE81</accession>
<keyword evidence="10" id="KW-0594">Phospholipid biosynthesis</keyword>
<keyword evidence="4" id="KW-0808">Transferase</keyword>
<dbReference type="GO" id="GO:0006659">
    <property type="term" value="P:phosphatidylserine biosynthetic process"/>
    <property type="evidence" value="ECO:0007669"/>
    <property type="project" value="InterPro"/>
</dbReference>
<evidence type="ECO:0000256" key="8">
    <source>
        <dbReference type="ARBA" id="ARBA00023098"/>
    </source>
</evidence>
<keyword evidence="15" id="KW-1185">Reference proteome</keyword>
<evidence type="ECO:0000256" key="7">
    <source>
        <dbReference type="ARBA" id="ARBA00022989"/>
    </source>
</evidence>
<evidence type="ECO:0000256" key="3">
    <source>
        <dbReference type="ARBA" id="ARBA00022516"/>
    </source>
</evidence>
<evidence type="ECO:0000256" key="6">
    <source>
        <dbReference type="ARBA" id="ARBA00022824"/>
    </source>
</evidence>
<dbReference type="AlphaFoldDB" id="A0A0L0SE81"/>
<dbReference type="GO" id="GO:0005789">
    <property type="term" value="C:endoplasmic reticulum membrane"/>
    <property type="evidence" value="ECO:0007669"/>
    <property type="project" value="UniProtKB-SubCell"/>
</dbReference>
<evidence type="ECO:0008006" key="16">
    <source>
        <dbReference type="Google" id="ProtNLM"/>
    </source>
</evidence>
<gene>
    <name evidence="14" type="ORF">AMAG_06059</name>
</gene>
<dbReference type="Proteomes" id="UP000054350">
    <property type="component" value="Unassembled WGS sequence"/>
</dbReference>
<keyword evidence="8" id="KW-0443">Lipid metabolism</keyword>
<comment type="subcellular location">
    <subcellularLocation>
        <location evidence="1">Endoplasmic reticulum membrane</location>
        <topology evidence="1">Multi-pass membrane protein</topology>
    </subcellularLocation>
</comment>
<evidence type="ECO:0000256" key="11">
    <source>
        <dbReference type="ARBA" id="ARBA00023264"/>
    </source>
</evidence>
<dbReference type="GO" id="GO:0106245">
    <property type="term" value="F:L-serine-phosphatidylethanolamine phosphatidyltransferase activity"/>
    <property type="evidence" value="ECO:0007669"/>
    <property type="project" value="InterPro"/>
</dbReference>
<keyword evidence="3" id="KW-0444">Lipid biosynthesis</keyword>
<proteinExistence type="predicted"/>
<evidence type="ECO:0000256" key="12">
    <source>
        <dbReference type="ARBA" id="ARBA00025707"/>
    </source>
</evidence>
<sequence length="418" mass="48725">MDSPTRSDFEAPVEQQLQVQEPRKTMKSWDSGHFADPVDPSIDFLYKPHTISGLVLMVGCFIYYAFRDHGDDSPKVGAIATLCTFLFFATITMRDGPFIRPHPVVWRFVLALGFAYQLLLTYMLFQDVSFARNLLNKLDPTIGIPIPEKSYAENCDFTAENIMNGIDEFVIAHSVGWFAKALILRDYWFCWILSIMFEVCEYSLQHQLPNFAECWWDHWILDVLICNWLGTVIGMKTCEYFAMRHYSWRGIRHIKGYRGKVKRAVQQFTPHSWVRFEWGTTRSFGNYVGVLALLFFVLLAELNAFYLKFILWIPPSHPINILRLLLVFLCALPAVREAYQYMNDDRVKRIGMHAWLAIAAISTEVLICIKYDPDLFLMPFPPHVVRFWAVFAAAVVLYPIWQFVIVPRWWPAEKVKSE</sequence>
<evidence type="ECO:0000256" key="9">
    <source>
        <dbReference type="ARBA" id="ARBA00023136"/>
    </source>
</evidence>
<dbReference type="PANTHER" id="PTHR15362">
    <property type="entry name" value="PHOSPHATIDYLINOSITOL SYNTHASE"/>
    <property type="match status" value="1"/>
</dbReference>
<evidence type="ECO:0000256" key="5">
    <source>
        <dbReference type="ARBA" id="ARBA00022692"/>
    </source>
</evidence>
<reference evidence="15" key="2">
    <citation type="submission" date="2009-11" db="EMBL/GenBank/DDBJ databases">
        <title>The Genome Sequence of Allomyces macrogynus strain ATCC 38327.</title>
        <authorList>
            <consortium name="The Broad Institute Genome Sequencing Platform"/>
            <person name="Russ C."/>
            <person name="Cuomo C."/>
            <person name="Shea T."/>
            <person name="Young S.K."/>
            <person name="Zeng Q."/>
            <person name="Koehrsen M."/>
            <person name="Haas B."/>
            <person name="Borodovsky M."/>
            <person name="Guigo R."/>
            <person name="Alvarado L."/>
            <person name="Berlin A."/>
            <person name="Borenstein D."/>
            <person name="Chen Z."/>
            <person name="Engels R."/>
            <person name="Freedman E."/>
            <person name="Gellesch M."/>
            <person name="Goldberg J."/>
            <person name="Griggs A."/>
            <person name="Gujja S."/>
            <person name="Heiman D."/>
            <person name="Hepburn T."/>
            <person name="Howarth C."/>
            <person name="Jen D."/>
            <person name="Larson L."/>
            <person name="Lewis B."/>
            <person name="Mehta T."/>
            <person name="Park D."/>
            <person name="Pearson M."/>
            <person name="Roberts A."/>
            <person name="Saif S."/>
            <person name="Shenoy N."/>
            <person name="Sisk P."/>
            <person name="Stolte C."/>
            <person name="Sykes S."/>
            <person name="Walk T."/>
            <person name="White J."/>
            <person name="Yandava C."/>
            <person name="Burger G."/>
            <person name="Gray M.W."/>
            <person name="Holland P.W.H."/>
            <person name="King N."/>
            <person name="Lang F.B.F."/>
            <person name="Roger A.J."/>
            <person name="Ruiz-Trillo I."/>
            <person name="Lander E."/>
            <person name="Nusbaum C."/>
        </authorList>
    </citation>
    <scope>NUCLEOTIDE SEQUENCE [LARGE SCALE GENOMIC DNA]</scope>
    <source>
        <strain evidence="15">ATCC 38327</strain>
    </source>
</reference>
<evidence type="ECO:0000256" key="4">
    <source>
        <dbReference type="ARBA" id="ARBA00022679"/>
    </source>
</evidence>
<keyword evidence="11" id="KW-1208">Phospholipid metabolism</keyword>
<dbReference type="VEuPathDB" id="FungiDB:AMAG_06059"/>
<feature type="transmembrane region" description="Helical" evidence="13">
    <location>
        <begin position="387"/>
        <end position="406"/>
    </location>
</feature>
<keyword evidence="9 13" id="KW-0472">Membrane</keyword>
<evidence type="ECO:0000313" key="14">
    <source>
        <dbReference type="EMBL" id="KNE60695.1"/>
    </source>
</evidence>
<dbReference type="EMBL" id="GG745336">
    <property type="protein sequence ID" value="KNE60695.1"/>
    <property type="molecule type" value="Genomic_DNA"/>
</dbReference>
<dbReference type="STRING" id="578462.A0A0L0SE81"/>
<evidence type="ECO:0000313" key="15">
    <source>
        <dbReference type="Proteomes" id="UP000054350"/>
    </source>
</evidence>
<protein>
    <recommendedName>
        <fullName evidence="16">Phosphatidylserine synthase</fullName>
    </recommendedName>
</protein>
<feature type="transmembrane region" description="Helical" evidence="13">
    <location>
        <begin position="319"/>
        <end position="338"/>
    </location>
</feature>
<feature type="transmembrane region" description="Helical" evidence="13">
    <location>
        <begin position="44"/>
        <end position="64"/>
    </location>
</feature>
<reference evidence="14 15" key="1">
    <citation type="submission" date="2009-11" db="EMBL/GenBank/DDBJ databases">
        <title>Annotation of Allomyces macrogynus ATCC 38327.</title>
        <authorList>
            <consortium name="The Broad Institute Genome Sequencing Platform"/>
            <person name="Russ C."/>
            <person name="Cuomo C."/>
            <person name="Burger G."/>
            <person name="Gray M.W."/>
            <person name="Holland P.W.H."/>
            <person name="King N."/>
            <person name="Lang F.B.F."/>
            <person name="Roger A.J."/>
            <person name="Ruiz-Trillo I."/>
            <person name="Young S.K."/>
            <person name="Zeng Q."/>
            <person name="Gargeya S."/>
            <person name="Fitzgerald M."/>
            <person name="Haas B."/>
            <person name="Abouelleil A."/>
            <person name="Alvarado L."/>
            <person name="Arachchi H.M."/>
            <person name="Berlin A."/>
            <person name="Chapman S.B."/>
            <person name="Gearin G."/>
            <person name="Goldberg J."/>
            <person name="Griggs A."/>
            <person name="Gujja S."/>
            <person name="Hansen M."/>
            <person name="Heiman D."/>
            <person name="Howarth C."/>
            <person name="Larimer J."/>
            <person name="Lui A."/>
            <person name="MacDonald P.J.P."/>
            <person name="McCowen C."/>
            <person name="Montmayeur A."/>
            <person name="Murphy C."/>
            <person name="Neiman D."/>
            <person name="Pearson M."/>
            <person name="Priest M."/>
            <person name="Roberts A."/>
            <person name="Saif S."/>
            <person name="Shea T."/>
            <person name="Sisk P."/>
            <person name="Stolte C."/>
            <person name="Sykes S."/>
            <person name="Wortman J."/>
            <person name="Nusbaum C."/>
            <person name="Birren B."/>
        </authorList>
    </citation>
    <scope>NUCLEOTIDE SEQUENCE [LARGE SCALE GENOMIC DNA]</scope>
    <source>
        <strain evidence="14 15">ATCC 38327</strain>
    </source>
</reference>
<organism evidence="14 15">
    <name type="scientific">Allomyces macrogynus (strain ATCC 38327)</name>
    <name type="common">Allomyces javanicus var. macrogynus</name>
    <dbReference type="NCBI Taxonomy" id="578462"/>
    <lineage>
        <taxon>Eukaryota</taxon>
        <taxon>Fungi</taxon>
        <taxon>Fungi incertae sedis</taxon>
        <taxon>Blastocladiomycota</taxon>
        <taxon>Blastocladiomycetes</taxon>
        <taxon>Blastocladiales</taxon>
        <taxon>Blastocladiaceae</taxon>
        <taxon>Allomyces</taxon>
    </lineage>
</organism>
<feature type="transmembrane region" description="Helical" evidence="13">
    <location>
        <begin position="76"/>
        <end position="93"/>
    </location>
</feature>
<name>A0A0L0SE81_ALLM3</name>
<evidence type="ECO:0000256" key="1">
    <source>
        <dbReference type="ARBA" id="ARBA00004477"/>
    </source>
</evidence>
<keyword evidence="6" id="KW-0256">Endoplasmic reticulum</keyword>
<evidence type="ECO:0000256" key="13">
    <source>
        <dbReference type="SAM" id="Phobius"/>
    </source>
</evidence>
<dbReference type="OrthoDB" id="10265393at2759"/>
<comment type="pathway">
    <text evidence="12">Phospholipid metabolism.</text>
</comment>
<dbReference type="OMA" id="LPNFWEC"/>
<comment type="pathway">
    <text evidence="2">Lipid metabolism.</text>
</comment>
<evidence type="ECO:0000256" key="10">
    <source>
        <dbReference type="ARBA" id="ARBA00023209"/>
    </source>
</evidence>
<dbReference type="InterPro" id="IPR004277">
    <property type="entry name" value="PSS"/>
</dbReference>
<evidence type="ECO:0000256" key="2">
    <source>
        <dbReference type="ARBA" id="ARBA00005189"/>
    </source>
</evidence>
<dbReference type="eggNOG" id="KOG2735">
    <property type="taxonomic scope" value="Eukaryota"/>
</dbReference>
<dbReference type="Pfam" id="PF03034">
    <property type="entry name" value="PSS"/>
    <property type="match status" value="1"/>
</dbReference>
<feature type="transmembrane region" description="Helical" evidence="13">
    <location>
        <begin position="350"/>
        <end position="367"/>
    </location>
</feature>
<feature type="transmembrane region" description="Helical" evidence="13">
    <location>
        <begin position="105"/>
        <end position="125"/>
    </location>
</feature>
<keyword evidence="5 13" id="KW-0812">Transmembrane</keyword>
<dbReference type="PANTHER" id="PTHR15362:SF7">
    <property type="entry name" value="PHOSPHATIDYLSERINE SYNTHASE 2"/>
    <property type="match status" value="1"/>
</dbReference>
<keyword evidence="7 13" id="KW-1133">Transmembrane helix</keyword>
<feature type="transmembrane region" description="Helical" evidence="13">
    <location>
        <begin position="284"/>
        <end position="307"/>
    </location>
</feature>